<evidence type="ECO:0000313" key="4">
    <source>
        <dbReference type="Proteomes" id="UP000291142"/>
    </source>
</evidence>
<dbReference type="InterPro" id="IPR036291">
    <property type="entry name" value="NAD(P)-bd_dom_sf"/>
</dbReference>
<dbReference type="GO" id="GO:0000166">
    <property type="term" value="F:nucleotide binding"/>
    <property type="evidence" value="ECO:0007669"/>
    <property type="project" value="InterPro"/>
</dbReference>
<dbReference type="SUPFAM" id="SSF55347">
    <property type="entry name" value="Glyceraldehyde-3-phosphate dehydrogenase-like, C-terminal domain"/>
    <property type="match status" value="1"/>
</dbReference>
<dbReference type="Pfam" id="PF19051">
    <property type="entry name" value="GFO_IDH_MocA_C2"/>
    <property type="match status" value="2"/>
</dbReference>
<dbReference type="InterPro" id="IPR043906">
    <property type="entry name" value="Gfo/Idh/MocA_OxRdtase_bact_C"/>
</dbReference>
<dbReference type="PANTHER" id="PTHR43818:SF5">
    <property type="entry name" value="OXIDOREDUCTASE FAMILY PROTEIN"/>
    <property type="match status" value="1"/>
</dbReference>
<sequence length="461" mass="51728">MQNRRKFIKNSSMATIGLTSGLLSSAMSMTSVMGANEKIRMGFIGLGNRGTLLLNWFMENPDIEVVALCDVYEPYTLRDRSKVAARYLEIGKVPKMGEEFGSNVKRYTDFRKLLEQKDIDAVCIATPDHWHAIQTIAALEAGKHVYVEKPLTITIQEGRAMVNAQKKSGKVCAVGLNRRGSSIYQHLAKEVQSGIIGKVTTARAQRTSNMYPNGIGMLQPEEPPKNFDWDMWLGPRAFRPYQYNIAPYFFRWWKEYSSQMGNWGVHFMDVIRWMLDEQAPVAITATGGKFAVQDDRNIPDTMEVLFEMPSKTIIKFSIHEASAGGAIPGGEVELHGAKGNLIADQNGYSISSAQPGQFQTWNTLVEPVEKKLEGGTEFGDLGSKENSTGNLIRNFLDCIKYGGEPLCSLEEGHRSTSFAHLANISLELGQRIEWDAVNERITNNDKANDYLQYEYRAPWKL</sequence>
<dbReference type="PANTHER" id="PTHR43818">
    <property type="entry name" value="BCDNA.GH03377"/>
    <property type="match status" value="1"/>
</dbReference>
<dbReference type="Gene3D" id="3.30.360.10">
    <property type="entry name" value="Dihydrodipicolinate Reductase, domain 2"/>
    <property type="match status" value="1"/>
</dbReference>
<dbReference type="Gene3D" id="3.40.50.720">
    <property type="entry name" value="NAD(P)-binding Rossmann-like Domain"/>
    <property type="match status" value="1"/>
</dbReference>
<evidence type="ECO:0000313" key="3">
    <source>
        <dbReference type="EMBL" id="TBN04832.1"/>
    </source>
</evidence>
<dbReference type="Pfam" id="PF01408">
    <property type="entry name" value="GFO_IDH_MocA"/>
    <property type="match status" value="1"/>
</dbReference>
<dbReference type="EMBL" id="SIRT01000003">
    <property type="protein sequence ID" value="TBN04832.1"/>
    <property type="molecule type" value="Genomic_DNA"/>
</dbReference>
<dbReference type="InterPro" id="IPR050463">
    <property type="entry name" value="Gfo/Idh/MocA_oxidrdct_glycsds"/>
</dbReference>
<name>A0A4Q9FIC2_9FLAO</name>
<dbReference type="InterPro" id="IPR000683">
    <property type="entry name" value="Gfo/Idh/MocA-like_OxRdtase_N"/>
</dbReference>
<keyword evidence="4" id="KW-1185">Reference proteome</keyword>
<evidence type="ECO:0000259" key="1">
    <source>
        <dbReference type="Pfam" id="PF01408"/>
    </source>
</evidence>
<feature type="domain" description="Gfo/Idh/MocA-like oxidoreductase bacterial type C-terminal" evidence="2">
    <location>
        <begin position="392"/>
        <end position="460"/>
    </location>
</feature>
<organism evidence="3 4">
    <name type="scientific">Hyunsoonleella flava</name>
    <dbReference type="NCBI Taxonomy" id="2527939"/>
    <lineage>
        <taxon>Bacteria</taxon>
        <taxon>Pseudomonadati</taxon>
        <taxon>Bacteroidota</taxon>
        <taxon>Flavobacteriia</taxon>
        <taxon>Flavobacteriales</taxon>
        <taxon>Flavobacteriaceae</taxon>
    </lineage>
</organism>
<comment type="caution">
    <text evidence="3">The sequence shown here is derived from an EMBL/GenBank/DDBJ whole genome shotgun (WGS) entry which is preliminary data.</text>
</comment>
<feature type="domain" description="Gfo/Idh/MocA-like oxidoreductase bacterial type C-terminal" evidence="2">
    <location>
        <begin position="186"/>
        <end position="285"/>
    </location>
</feature>
<dbReference type="SUPFAM" id="SSF51735">
    <property type="entry name" value="NAD(P)-binding Rossmann-fold domains"/>
    <property type="match status" value="1"/>
</dbReference>
<dbReference type="Proteomes" id="UP000291142">
    <property type="component" value="Unassembled WGS sequence"/>
</dbReference>
<reference evidence="3 4" key="1">
    <citation type="submission" date="2019-02" db="EMBL/GenBank/DDBJ databases">
        <title>Hyunsoonleella sp., isolated from marine sediment.</title>
        <authorList>
            <person name="Liu B.-T."/>
        </authorList>
    </citation>
    <scope>NUCLEOTIDE SEQUENCE [LARGE SCALE GENOMIC DNA]</scope>
    <source>
        <strain evidence="3 4">T58</strain>
    </source>
</reference>
<dbReference type="OrthoDB" id="726883at2"/>
<protein>
    <submittedName>
        <fullName evidence="3">Gfo/Idh/MocA family oxidoreductase</fullName>
    </submittedName>
</protein>
<proteinExistence type="predicted"/>
<dbReference type="AlphaFoldDB" id="A0A4Q9FIC2"/>
<feature type="domain" description="Gfo/Idh/MocA-like oxidoreductase N-terminal" evidence="1">
    <location>
        <begin position="39"/>
        <end position="175"/>
    </location>
</feature>
<evidence type="ECO:0000259" key="2">
    <source>
        <dbReference type="Pfam" id="PF19051"/>
    </source>
</evidence>
<accession>A0A4Q9FIC2</accession>
<gene>
    <name evidence="3" type="ORF">EYD45_06105</name>
</gene>